<feature type="transmembrane region" description="Helical" evidence="1">
    <location>
        <begin position="44"/>
        <end position="60"/>
    </location>
</feature>
<dbReference type="Proteomes" id="UP000605099">
    <property type="component" value="Unassembled WGS sequence"/>
</dbReference>
<proteinExistence type="predicted"/>
<comment type="caution">
    <text evidence="2">The sequence shown here is derived from an EMBL/GenBank/DDBJ whole genome shotgun (WGS) entry which is preliminary data.</text>
</comment>
<keyword evidence="1" id="KW-0812">Transmembrane</keyword>
<protein>
    <submittedName>
        <fullName evidence="2">Uncharacterized protein</fullName>
    </submittedName>
</protein>
<evidence type="ECO:0000313" key="3">
    <source>
        <dbReference type="Proteomes" id="UP000605099"/>
    </source>
</evidence>
<gene>
    <name evidence="2" type="ORF">GCM10011349_27200</name>
</gene>
<keyword evidence="1" id="KW-0472">Membrane</keyword>
<reference evidence="3" key="1">
    <citation type="journal article" date="2019" name="Int. J. Syst. Evol. Microbiol.">
        <title>The Global Catalogue of Microorganisms (GCM) 10K type strain sequencing project: providing services to taxonomists for standard genome sequencing and annotation.</title>
        <authorList>
            <consortium name="The Broad Institute Genomics Platform"/>
            <consortium name="The Broad Institute Genome Sequencing Center for Infectious Disease"/>
            <person name="Wu L."/>
            <person name="Ma J."/>
        </authorList>
    </citation>
    <scope>NUCLEOTIDE SEQUENCE [LARGE SCALE GENOMIC DNA]</scope>
    <source>
        <strain evidence="3">CGMCC 1.6784</strain>
    </source>
</reference>
<keyword evidence="1" id="KW-1133">Transmembrane helix</keyword>
<sequence>MLETVLSAAVLYAIGWSVTAKWFAGIQGPVPLPGRRQRDRRDALLWPIWLLLYAFIWLMERRRQSFERELSEDW</sequence>
<accession>A0ABQ2JQ36</accession>
<dbReference type="EMBL" id="BMLK01000012">
    <property type="protein sequence ID" value="GGN53006.1"/>
    <property type="molecule type" value="Genomic_DNA"/>
</dbReference>
<evidence type="ECO:0000313" key="2">
    <source>
        <dbReference type="EMBL" id="GGN53006.1"/>
    </source>
</evidence>
<organism evidence="2 3">
    <name type="scientific">Novosphingobium indicum</name>
    <dbReference type="NCBI Taxonomy" id="462949"/>
    <lineage>
        <taxon>Bacteria</taxon>
        <taxon>Pseudomonadati</taxon>
        <taxon>Pseudomonadota</taxon>
        <taxon>Alphaproteobacteria</taxon>
        <taxon>Sphingomonadales</taxon>
        <taxon>Sphingomonadaceae</taxon>
        <taxon>Novosphingobium</taxon>
    </lineage>
</organism>
<evidence type="ECO:0000256" key="1">
    <source>
        <dbReference type="SAM" id="Phobius"/>
    </source>
</evidence>
<name>A0ABQ2JQ36_9SPHN</name>
<keyword evidence="3" id="KW-1185">Reference proteome</keyword>